<gene>
    <name evidence="2" type="ORF">NERG_02736</name>
</gene>
<feature type="transmembrane region" description="Helical" evidence="1">
    <location>
        <begin position="12"/>
        <end position="28"/>
    </location>
</feature>
<protein>
    <submittedName>
        <fullName evidence="2">Uncharacterized protein</fullName>
    </submittedName>
</protein>
<organism evidence="2">
    <name type="scientific">Nematocida ausubeli (strain ATCC PRA-371 / ERTm2)</name>
    <name type="common">Nematode killer fungus</name>
    <dbReference type="NCBI Taxonomy" id="1913371"/>
    <lineage>
        <taxon>Eukaryota</taxon>
        <taxon>Fungi</taxon>
        <taxon>Fungi incertae sedis</taxon>
        <taxon>Microsporidia</taxon>
        <taxon>Nematocida</taxon>
    </lineage>
</organism>
<proteinExistence type="predicted"/>
<name>H8ZGL5_NEMA1</name>
<dbReference type="HOGENOM" id="CLU_2146533_0_0_1"/>
<sequence>MESRKIVNEEYLKVLSILSTLVFILAFLSKGPLYTLLSHCIGIISVLICGFSCTHSASISIFSSGSAVKPFVCFSSGAQTVFSLDFGASSFLSSSCSVVFFSPCFAVLLCIS</sequence>
<reference evidence="2" key="1">
    <citation type="submission" date="2011-03" db="EMBL/GenBank/DDBJ databases">
        <title>The Genome Sequence of Nematocida sp1 strain ERTm2.</title>
        <authorList>
            <consortium name="The Broad Institute Genome Sequencing Platform"/>
            <consortium name="The Broad Institute Genome Sequencing Center for Infectious Disease"/>
            <person name="Cuomo C."/>
            <person name="Troemel E."/>
            <person name="Young S.K."/>
            <person name="Zeng Q."/>
            <person name="Gargeya S."/>
            <person name="Fitzgerald M."/>
            <person name="Haas B."/>
            <person name="Abouelleil A."/>
            <person name="Alvarado L."/>
            <person name="Arachchi H.M."/>
            <person name="Berlin A."/>
            <person name="Brown A."/>
            <person name="Chapman S.B."/>
            <person name="Chen Z."/>
            <person name="Dunbar C."/>
            <person name="Freedman E."/>
            <person name="Gearin G."/>
            <person name="Gellesch M."/>
            <person name="Goldberg J."/>
            <person name="Griggs A."/>
            <person name="Gujja S."/>
            <person name="Heilman E.R."/>
            <person name="Heiman D."/>
            <person name="Howarth C."/>
            <person name="Larson L."/>
            <person name="Lui A."/>
            <person name="MacDonald P.J.P."/>
            <person name="Mehta T."/>
            <person name="Montmayeur A."/>
            <person name="Murphy C."/>
            <person name="Neiman D."/>
            <person name="Pearson M."/>
            <person name="Priest M."/>
            <person name="Roberts A."/>
            <person name="Saif S."/>
            <person name="Shea T."/>
            <person name="Shenoy N."/>
            <person name="Sisk P."/>
            <person name="Stolte C."/>
            <person name="Sykes S."/>
            <person name="White J."/>
            <person name="Yandava C."/>
            <person name="Wortman J."/>
            <person name="Nusbaum C."/>
            <person name="Birren B."/>
        </authorList>
    </citation>
    <scope>NUCLEOTIDE SEQUENCE</scope>
    <source>
        <strain evidence="2">ERTm2</strain>
    </source>
</reference>
<dbReference type="AlphaFoldDB" id="H8ZGL5"/>
<evidence type="ECO:0000313" key="2">
    <source>
        <dbReference type="EMBL" id="EHY64218.1"/>
    </source>
</evidence>
<accession>H8ZGL5</accession>
<evidence type="ECO:0000256" key="1">
    <source>
        <dbReference type="SAM" id="Phobius"/>
    </source>
</evidence>
<dbReference type="EMBL" id="JH604725">
    <property type="protein sequence ID" value="EHY64218.1"/>
    <property type="molecule type" value="Genomic_DNA"/>
</dbReference>
<feature type="transmembrane region" description="Helical" evidence="1">
    <location>
        <begin position="90"/>
        <end position="111"/>
    </location>
</feature>
<keyword evidence="1" id="KW-1133">Transmembrane helix</keyword>
<keyword evidence="1" id="KW-0472">Membrane</keyword>
<dbReference type="Proteomes" id="UP000005622">
    <property type="component" value="Unassembled WGS sequence"/>
</dbReference>
<keyword evidence="1" id="KW-0812">Transmembrane</keyword>